<dbReference type="GO" id="GO:0005549">
    <property type="term" value="F:odorant binding"/>
    <property type="evidence" value="ECO:0007669"/>
    <property type="project" value="InterPro"/>
</dbReference>
<dbReference type="AlphaFoldDB" id="A0A1I8MJN8"/>
<evidence type="ECO:0000256" key="2">
    <source>
        <dbReference type="ARBA" id="ARBA00008098"/>
    </source>
</evidence>
<comment type="similarity">
    <text evidence="2">Belongs to the PBP/GOBP family.</text>
</comment>
<protein>
    <submittedName>
        <fullName evidence="9">General odorant-binding protein 99a-like</fullName>
    </submittedName>
</protein>
<dbReference type="RefSeq" id="XP_005189394.1">
    <property type="nucleotide sequence ID" value="XM_005189337.3"/>
</dbReference>
<dbReference type="Gene3D" id="1.10.238.20">
    <property type="entry name" value="Pheromone/general odorant binding protein domain"/>
    <property type="match status" value="1"/>
</dbReference>
<accession>A0A1I8MJN8</accession>
<keyword evidence="8" id="KW-1185">Reference proteome</keyword>
<dbReference type="PANTHER" id="PTHR11857:SF46">
    <property type="entry name" value="GENERAL ODORANT-BINDING PROTEIN 99A-RELATED"/>
    <property type="match status" value="1"/>
</dbReference>
<feature type="signal peptide" evidence="6">
    <location>
        <begin position="1"/>
        <end position="17"/>
    </location>
</feature>
<reference evidence="9" key="2">
    <citation type="submission" date="2025-04" db="UniProtKB">
        <authorList>
            <consortium name="RefSeq"/>
        </authorList>
    </citation>
    <scope>IDENTIFICATION</scope>
    <source>
        <strain evidence="9">Aabys</strain>
    </source>
</reference>
<evidence type="ECO:0000313" key="9">
    <source>
        <dbReference type="RefSeq" id="XP_005189394.1"/>
    </source>
</evidence>
<dbReference type="OrthoDB" id="5978988at2759"/>
<evidence type="ECO:0000256" key="6">
    <source>
        <dbReference type="SAM" id="SignalP"/>
    </source>
</evidence>
<proteinExistence type="inferred from homology"/>
<dbReference type="GO" id="GO:0005615">
    <property type="term" value="C:extracellular space"/>
    <property type="evidence" value="ECO:0007669"/>
    <property type="project" value="TreeGrafter"/>
</dbReference>
<keyword evidence="3" id="KW-0964">Secreted</keyword>
<evidence type="ECO:0000256" key="5">
    <source>
        <dbReference type="ARBA" id="ARBA00023157"/>
    </source>
</evidence>
<dbReference type="PANTHER" id="PTHR11857">
    <property type="entry name" value="ODORANT BINDING PROTEIN-RELATED"/>
    <property type="match status" value="1"/>
</dbReference>
<dbReference type="EnsemblMetazoa" id="MDOA005617-RA">
    <property type="protein sequence ID" value="MDOA005617-PA"/>
    <property type="gene ID" value="MDOA005617"/>
</dbReference>
<evidence type="ECO:0000256" key="1">
    <source>
        <dbReference type="ARBA" id="ARBA00004613"/>
    </source>
</evidence>
<evidence type="ECO:0000313" key="7">
    <source>
        <dbReference type="EnsemblMetazoa" id="MDOA005617-PA"/>
    </source>
</evidence>
<dbReference type="VEuPathDB" id="VectorBase:MDOMA2_002928"/>
<dbReference type="SMART" id="SM00708">
    <property type="entry name" value="PhBP"/>
    <property type="match status" value="1"/>
</dbReference>
<evidence type="ECO:0000256" key="3">
    <source>
        <dbReference type="ARBA" id="ARBA00022525"/>
    </source>
</evidence>
<dbReference type="SUPFAM" id="SSF47565">
    <property type="entry name" value="Insect pheromone/odorant-binding proteins"/>
    <property type="match status" value="1"/>
</dbReference>
<gene>
    <name evidence="7" type="primary">101887762</name>
    <name evidence="9" type="synonym">LOC101887762</name>
</gene>
<dbReference type="VEuPathDB" id="VectorBase:MDOA005617"/>
<dbReference type="Proteomes" id="UP001652621">
    <property type="component" value="Unplaced"/>
</dbReference>
<dbReference type="eggNOG" id="ENOG502TCT6">
    <property type="taxonomic scope" value="Eukaryota"/>
</dbReference>
<comment type="subcellular location">
    <subcellularLocation>
        <location evidence="1">Secreted</location>
    </subcellularLocation>
</comment>
<organism evidence="7">
    <name type="scientific">Musca domestica</name>
    <name type="common">House fly</name>
    <dbReference type="NCBI Taxonomy" id="7370"/>
    <lineage>
        <taxon>Eukaryota</taxon>
        <taxon>Metazoa</taxon>
        <taxon>Ecdysozoa</taxon>
        <taxon>Arthropoda</taxon>
        <taxon>Hexapoda</taxon>
        <taxon>Insecta</taxon>
        <taxon>Pterygota</taxon>
        <taxon>Neoptera</taxon>
        <taxon>Endopterygota</taxon>
        <taxon>Diptera</taxon>
        <taxon>Brachycera</taxon>
        <taxon>Muscomorpha</taxon>
        <taxon>Muscoidea</taxon>
        <taxon>Muscidae</taxon>
        <taxon>Musca</taxon>
    </lineage>
</organism>
<dbReference type="Pfam" id="PF01395">
    <property type="entry name" value="PBP_GOBP"/>
    <property type="match status" value="1"/>
</dbReference>
<sequence length="144" mass="16240">MKIFVAVCFLFAVSTSAYVVKSRDEHLQFRNECIAELKVPTDLLNQYKQFQYPNDSTTQCYLKCIFVKFGFFDTTNGFSVENIHQQLVGAAAEANHGDDLHTKISSCIDKNEQGSNACEWVYRGATCLIKNNLPLVQRSVATQT</sequence>
<feature type="chain" id="PRO_5044560469" evidence="6">
    <location>
        <begin position="18"/>
        <end position="144"/>
    </location>
</feature>
<keyword evidence="4 6" id="KW-0732">Signal</keyword>
<dbReference type="GO" id="GO:0007608">
    <property type="term" value="P:sensory perception of smell"/>
    <property type="evidence" value="ECO:0007669"/>
    <property type="project" value="TreeGrafter"/>
</dbReference>
<dbReference type="CDD" id="cd23992">
    <property type="entry name" value="PBP_GOBP"/>
    <property type="match status" value="1"/>
</dbReference>
<evidence type="ECO:0000256" key="4">
    <source>
        <dbReference type="ARBA" id="ARBA00022729"/>
    </source>
</evidence>
<dbReference type="GeneID" id="101887762"/>
<dbReference type="InterPro" id="IPR036728">
    <property type="entry name" value="PBP_GOBP_sf"/>
</dbReference>
<dbReference type="KEGG" id="mde:101887762"/>
<evidence type="ECO:0000313" key="8">
    <source>
        <dbReference type="Proteomes" id="UP001652621"/>
    </source>
</evidence>
<dbReference type="InterPro" id="IPR006170">
    <property type="entry name" value="PBP/GOBP"/>
</dbReference>
<name>A0A1I8MJN8_MUSDO</name>
<keyword evidence="5" id="KW-1015">Disulfide bond</keyword>
<reference evidence="7" key="1">
    <citation type="submission" date="2020-05" db="UniProtKB">
        <authorList>
            <consortium name="EnsemblMetazoa"/>
        </authorList>
    </citation>
    <scope>IDENTIFICATION</scope>
    <source>
        <strain evidence="7">Aabys</strain>
    </source>
</reference>